<evidence type="ECO:0000256" key="2">
    <source>
        <dbReference type="SAM" id="SignalP"/>
    </source>
</evidence>
<evidence type="ECO:0000313" key="3">
    <source>
        <dbReference type="EMBL" id="GIY00442.1"/>
    </source>
</evidence>
<accession>A0AAV4PTQ9</accession>
<organism evidence="3 4">
    <name type="scientific">Caerostris extrusa</name>
    <name type="common">Bark spider</name>
    <name type="synonym">Caerostris bankana</name>
    <dbReference type="NCBI Taxonomy" id="172846"/>
    <lineage>
        <taxon>Eukaryota</taxon>
        <taxon>Metazoa</taxon>
        <taxon>Ecdysozoa</taxon>
        <taxon>Arthropoda</taxon>
        <taxon>Chelicerata</taxon>
        <taxon>Arachnida</taxon>
        <taxon>Araneae</taxon>
        <taxon>Araneomorphae</taxon>
        <taxon>Entelegynae</taxon>
        <taxon>Araneoidea</taxon>
        <taxon>Araneidae</taxon>
        <taxon>Caerostris</taxon>
    </lineage>
</organism>
<keyword evidence="4" id="KW-1185">Reference proteome</keyword>
<dbReference type="AlphaFoldDB" id="A0AAV4PTQ9"/>
<feature type="chain" id="PRO_5043966204" evidence="2">
    <location>
        <begin position="25"/>
        <end position="76"/>
    </location>
</feature>
<comment type="caution">
    <text evidence="3">The sequence shown here is derived from an EMBL/GenBank/DDBJ whole genome shotgun (WGS) entry which is preliminary data.</text>
</comment>
<dbReference type="Proteomes" id="UP001054945">
    <property type="component" value="Unassembled WGS sequence"/>
</dbReference>
<protein>
    <submittedName>
        <fullName evidence="3">Uncharacterized protein</fullName>
    </submittedName>
</protein>
<feature type="region of interest" description="Disordered" evidence="1">
    <location>
        <begin position="31"/>
        <end position="53"/>
    </location>
</feature>
<sequence>MDPFQTEIEIKIIFLTLFLITVMIENENPGSKIESRQSLDVSPRRTCPDSPGAADADGRDLVLIPINAILNPVIGL</sequence>
<proteinExistence type="predicted"/>
<feature type="compositionally biased region" description="Basic and acidic residues" evidence="1">
    <location>
        <begin position="33"/>
        <end position="47"/>
    </location>
</feature>
<evidence type="ECO:0000256" key="1">
    <source>
        <dbReference type="SAM" id="MobiDB-lite"/>
    </source>
</evidence>
<gene>
    <name evidence="3" type="ORF">CEXT_287401</name>
</gene>
<dbReference type="EMBL" id="BPLR01005179">
    <property type="protein sequence ID" value="GIY00442.1"/>
    <property type="molecule type" value="Genomic_DNA"/>
</dbReference>
<feature type="signal peptide" evidence="2">
    <location>
        <begin position="1"/>
        <end position="24"/>
    </location>
</feature>
<evidence type="ECO:0000313" key="4">
    <source>
        <dbReference type="Proteomes" id="UP001054945"/>
    </source>
</evidence>
<name>A0AAV4PTQ9_CAEEX</name>
<keyword evidence="2" id="KW-0732">Signal</keyword>
<reference evidence="3 4" key="1">
    <citation type="submission" date="2021-06" db="EMBL/GenBank/DDBJ databases">
        <title>Caerostris extrusa draft genome.</title>
        <authorList>
            <person name="Kono N."/>
            <person name="Arakawa K."/>
        </authorList>
    </citation>
    <scope>NUCLEOTIDE SEQUENCE [LARGE SCALE GENOMIC DNA]</scope>
</reference>